<gene>
    <name evidence="1" type="ordered locus">Pyrfu_1481</name>
</gene>
<dbReference type="EMBL" id="CP002838">
    <property type="protein sequence ID" value="AEM39339.1"/>
    <property type="molecule type" value="Genomic_DNA"/>
</dbReference>
<dbReference type="RefSeq" id="WP_014027016.1">
    <property type="nucleotide sequence ID" value="NC_015931.1"/>
</dbReference>
<dbReference type="KEGG" id="pfm:Pyrfu_1481"/>
<proteinExistence type="predicted"/>
<dbReference type="Proteomes" id="UP000001037">
    <property type="component" value="Chromosome"/>
</dbReference>
<dbReference type="InParanoid" id="G0EHI6"/>
<dbReference type="GeneID" id="11138668"/>
<keyword evidence="2" id="KW-1185">Reference proteome</keyword>
<reference evidence="1 2" key="1">
    <citation type="journal article" date="2011" name="Stand. Genomic Sci.">
        <title>Complete genome sequence of the hyperthermophilic chemolithoautotroph Pyrolobus fumarii type strain (1A).</title>
        <authorList>
            <person name="Anderson I."/>
            <person name="Goker M."/>
            <person name="Nolan M."/>
            <person name="Lucas S."/>
            <person name="Hammon N."/>
            <person name="Deshpande S."/>
            <person name="Cheng J.F."/>
            <person name="Tapia R."/>
            <person name="Han C."/>
            <person name="Goodwin L."/>
            <person name="Pitluck S."/>
            <person name="Huntemann M."/>
            <person name="Liolios K."/>
            <person name="Ivanova N."/>
            <person name="Pagani I."/>
            <person name="Mavromatis K."/>
            <person name="Ovchinikova G."/>
            <person name="Pati A."/>
            <person name="Chen A."/>
            <person name="Palaniappan K."/>
            <person name="Land M."/>
            <person name="Hauser L."/>
            <person name="Brambilla E.M."/>
            <person name="Huber H."/>
            <person name="Yasawong M."/>
            <person name="Rohde M."/>
            <person name="Spring S."/>
            <person name="Abt B."/>
            <person name="Sikorski J."/>
            <person name="Wirth R."/>
            <person name="Detter J.C."/>
            <person name="Woyke T."/>
            <person name="Bristow J."/>
            <person name="Eisen J.A."/>
            <person name="Markowitz V."/>
            <person name="Hugenholtz P."/>
            <person name="Kyrpides N.C."/>
            <person name="Klenk H.P."/>
            <person name="Lapidus A."/>
        </authorList>
    </citation>
    <scope>NUCLEOTIDE SEQUENCE [LARGE SCALE GENOMIC DNA]</scope>
    <source>
        <strain evidence="2">DSM 11204 / 1A</strain>
    </source>
</reference>
<name>G0EHI6_PYRF1</name>
<dbReference type="AlphaFoldDB" id="G0EHI6"/>
<evidence type="ECO:0000313" key="2">
    <source>
        <dbReference type="Proteomes" id="UP000001037"/>
    </source>
</evidence>
<protein>
    <submittedName>
        <fullName evidence="1">Uncharacterized protein</fullName>
    </submittedName>
</protein>
<accession>G0EHI6</accession>
<dbReference type="STRING" id="694429.Pyrfu_1481"/>
<evidence type="ECO:0000313" key="1">
    <source>
        <dbReference type="EMBL" id="AEM39339.1"/>
    </source>
</evidence>
<dbReference type="HOGENOM" id="CLU_2406472_0_0_2"/>
<organism evidence="1 2">
    <name type="scientific">Pyrolobus fumarii (strain DSM 11204 / 1A)</name>
    <dbReference type="NCBI Taxonomy" id="694429"/>
    <lineage>
        <taxon>Archaea</taxon>
        <taxon>Thermoproteota</taxon>
        <taxon>Thermoprotei</taxon>
        <taxon>Desulfurococcales</taxon>
        <taxon>Pyrodictiaceae</taxon>
        <taxon>Pyrolobus</taxon>
    </lineage>
</organism>
<sequence>MRFSVRVENGRLIIRNESNESVRIDTVEMEYLLTPLSYDRREPRSEPRRAVERVKLDLGLLPGGEVRLRLRDVERVERVCIEVGDKRVCYHP</sequence>